<keyword evidence="2" id="KW-1185">Reference proteome</keyword>
<dbReference type="EMBL" id="CP011126">
    <property type="protein sequence ID" value="AKQ33596.1"/>
    <property type="molecule type" value="Genomic_DNA"/>
</dbReference>
<evidence type="ECO:0000313" key="1">
    <source>
        <dbReference type="EMBL" id="AKQ33596.1"/>
    </source>
</evidence>
<reference evidence="1 2" key="1">
    <citation type="journal article" date="2015" name="Genome Biol. Evol.">
        <title>Distinctive Genome Reduction Rates Revealed by Genomic Analyses of Two Coxiella-Like Endosymbionts in Ticks.</title>
        <authorList>
            <person name="Gottlieb Y."/>
            <person name="Lalzar I."/>
            <person name="Klasson L."/>
        </authorList>
    </citation>
    <scope>NUCLEOTIDE SEQUENCE [LARGE SCALE GENOMIC DNA]</scope>
    <source>
        <strain evidence="1 2">CRt</strain>
    </source>
</reference>
<organism evidence="1 2">
    <name type="scientific">Candidatus Coxiella mudrowiae</name>
    <dbReference type="NCBI Taxonomy" id="2054173"/>
    <lineage>
        <taxon>Bacteria</taxon>
        <taxon>Pseudomonadati</taxon>
        <taxon>Pseudomonadota</taxon>
        <taxon>Gammaproteobacteria</taxon>
        <taxon>Legionellales</taxon>
        <taxon>Coxiellaceae</taxon>
        <taxon>Coxiella</taxon>
    </lineage>
</organism>
<dbReference type="Proteomes" id="UP000063965">
    <property type="component" value="Chromosome"/>
</dbReference>
<name>A0ABN4HQT8_9COXI</name>
<evidence type="ECO:0000313" key="2">
    <source>
        <dbReference type="Proteomes" id="UP000063965"/>
    </source>
</evidence>
<sequence>MFRKKNNYQKTSGAYISEIDKRLADFNQNHAWSATQVAEIKKYKRIFHLQNTPSPSVKRKTLWDFE</sequence>
<accession>A0ABN4HQT8</accession>
<protein>
    <submittedName>
        <fullName evidence="1">Uncharacterized protein</fullName>
    </submittedName>
</protein>
<dbReference type="NCBIfam" id="NF041950">
    <property type="entry name" value="CBU_0585_fam"/>
    <property type="match status" value="1"/>
</dbReference>
<gene>
    <name evidence="1" type="ORF">CleRT_07900</name>
</gene>
<dbReference type="InterPro" id="IPR049640">
    <property type="entry name" value="CBU_0585/lpg0581-like"/>
</dbReference>
<dbReference type="RefSeq" id="WP_048875195.1">
    <property type="nucleotide sequence ID" value="NZ_CP011126.1"/>
</dbReference>
<proteinExistence type="predicted"/>